<dbReference type="InterPro" id="IPR041581">
    <property type="entry name" value="Glyoxalase_6"/>
</dbReference>
<evidence type="ECO:0000259" key="1">
    <source>
        <dbReference type="Pfam" id="PF18029"/>
    </source>
</evidence>
<dbReference type="PANTHER" id="PTHR35908:SF1">
    <property type="entry name" value="CONSERVED PROTEIN"/>
    <property type="match status" value="1"/>
</dbReference>
<accession>A0ABQ4CK21</accession>
<dbReference type="SUPFAM" id="SSF54593">
    <property type="entry name" value="Glyoxalase/Bleomycin resistance protein/Dihydroxybiphenyl dioxygenase"/>
    <property type="match status" value="1"/>
</dbReference>
<sequence length="128" mass="14334">MSNLLEIVLDCRHTAELARFWEVALGWRIRPYDESEIARLAALGLTPETDPTVAIDAPDGSLVFFLQEVPEPRTAKNRMHVDVRLRDEAHLAHLLRLGATVVSEHDGWRVLADPEGNEFCARQPAQAA</sequence>
<gene>
    <name evidence="2" type="ORF">Asi02nite_11590</name>
</gene>
<dbReference type="Pfam" id="PF18029">
    <property type="entry name" value="Glyoxalase_6"/>
    <property type="match status" value="1"/>
</dbReference>
<dbReference type="InterPro" id="IPR029068">
    <property type="entry name" value="Glyas_Bleomycin-R_OHBP_Dase"/>
</dbReference>
<name>A0ABQ4CK21_9ACTN</name>
<dbReference type="Proteomes" id="UP000604117">
    <property type="component" value="Unassembled WGS sequence"/>
</dbReference>
<evidence type="ECO:0000313" key="3">
    <source>
        <dbReference type="Proteomes" id="UP000604117"/>
    </source>
</evidence>
<dbReference type="CDD" id="cd06587">
    <property type="entry name" value="VOC"/>
    <property type="match status" value="1"/>
</dbReference>
<organism evidence="2 3">
    <name type="scientific">Asanoa siamensis</name>
    <dbReference type="NCBI Taxonomy" id="926357"/>
    <lineage>
        <taxon>Bacteria</taxon>
        <taxon>Bacillati</taxon>
        <taxon>Actinomycetota</taxon>
        <taxon>Actinomycetes</taxon>
        <taxon>Micromonosporales</taxon>
        <taxon>Micromonosporaceae</taxon>
        <taxon>Asanoa</taxon>
    </lineage>
</organism>
<comment type="caution">
    <text evidence="2">The sequence shown here is derived from an EMBL/GenBank/DDBJ whole genome shotgun (WGS) entry which is preliminary data.</text>
</comment>
<proteinExistence type="predicted"/>
<feature type="domain" description="Glyoxalase-like" evidence="1">
    <location>
        <begin position="6"/>
        <end position="120"/>
    </location>
</feature>
<dbReference type="RefSeq" id="WP_203711114.1">
    <property type="nucleotide sequence ID" value="NZ_BONE01000006.1"/>
</dbReference>
<dbReference type="Gene3D" id="3.10.180.10">
    <property type="entry name" value="2,3-Dihydroxybiphenyl 1,2-Dioxygenase, domain 1"/>
    <property type="match status" value="1"/>
</dbReference>
<keyword evidence="3" id="KW-1185">Reference proteome</keyword>
<dbReference type="EMBL" id="BONE01000006">
    <property type="protein sequence ID" value="GIF71641.1"/>
    <property type="molecule type" value="Genomic_DNA"/>
</dbReference>
<dbReference type="PANTHER" id="PTHR35908">
    <property type="entry name" value="HYPOTHETICAL FUSION PROTEIN"/>
    <property type="match status" value="1"/>
</dbReference>
<protein>
    <submittedName>
        <fullName evidence="2">Glyoxalase</fullName>
    </submittedName>
</protein>
<evidence type="ECO:0000313" key="2">
    <source>
        <dbReference type="EMBL" id="GIF71641.1"/>
    </source>
</evidence>
<reference evidence="2 3" key="1">
    <citation type="submission" date="2021-01" db="EMBL/GenBank/DDBJ databases">
        <title>Whole genome shotgun sequence of Asanoa siamensis NBRC 107932.</title>
        <authorList>
            <person name="Komaki H."/>
            <person name="Tamura T."/>
        </authorList>
    </citation>
    <scope>NUCLEOTIDE SEQUENCE [LARGE SCALE GENOMIC DNA]</scope>
    <source>
        <strain evidence="2 3">NBRC 107932</strain>
    </source>
</reference>